<dbReference type="PANTHER" id="PTHR30458:SF0">
    <property type="entry name" value="1,2-PHENYLACETYL-COA EPOXIDASE, SUBUNIT C"/>
    <property type="match status" value="1"/>
</dbReference>
<sequence length="312" mass="36635">MASTAPPQSEEELKQQIQNGRMIESVEEMTSGYKEALKKPLLVNADIELLSAPVLLKQAMNAPSLDARNAELSTIQDEVGHAYISHRLLRNLGEDTHEFIYERDPHEWRSGYAFELELQDFAEQTVFHAFGDQAGLNLLSDIHENTSYGPWKRALVKVEKEEQFHIRHGRTWFRRLASKSESTKQRLQEAAEWMFPFWLELFGLPDNLKTHTEQFEYKIKGKTNDELRQAWMDEIVPLCEENDIDVPAHYDEEAEEYVLEFDWPVAYDTEERRWRYDDPVSWDDVLDRWREGGPKRDEYIEQIQGMGPVQTQ</sequence>
<dbReference type="InterPro" id="IPR052703">
    <property type="entry name" value="Aromatic_CoA_ox/epox"/>
</dbReference>
<keyword evidence="2" id="KW-1185">Reference proteome</keyword>
<dbReference type="AlphaFoldDB" id="A0ABD5STJ3"/>
<evidence type="ECO:0000313" key="1">
    <source>
        <dbReference type="EMBL" id="MFC6766872.1"/>
    </source>
</evidence>
<proteinExistence type="predicted"/>
<dbReference type="SUPFAM" id="SSF47240">
    <property type="entry name" value="Ferritin-like"/>
    <property type="match status" value="1"/>
</dbReference>
<gene>
    <name evidence="1" type="ORF">ACFQE6_18395</name>
</gene>
<dbReference type="RefSeq" id="WP_273739818.1">
    <property type="nucleotide sequence ID" value="NZ_JAQIVI010000299.1"/>
</dbReference>
<comment type="caution">
    <text evidence="1">The sequence shown here is derived from an EMBL/GenBank/DDBJ whole genome shotgun (WGS) entry which is preliminary data.</text>
</comment>
<accession>A0ABD5STJ3</accession>
<dbReference type="EMBL" id="JBHSWV010000299">
    <property type="protein sequence ID" value="MFC6766872.1"/>
    <property type="molecule type" value="Genomic_DNA"/>
</dbReference>
<dbReference type="InterPro" id="IPR007814">
    <property type="entry name" value="PaaA_PaaC"/>
</dbReference>
<dbReference type="InterPro" id="IPR009078">
    <property type="entry name" value="Ferritin-like_SF"/>
</dbReference>
<evidence type="ECO:0000313" key="2">
    <source>
        <dbReference type="Proteomes" id="UP001596383"/>
    </source>
</evidence>
<dbReference type="Gene3D" id="1.20.1260.10">
    <property type="match status" value="1"/>
</dbReference>
<dbReference type="PANTHER" id="PTHR30458">
    <property type="entry name" value="PHENYLACETIC ACID DEGRADATION PROTEIN PAA"/>
    <property type="match status" value="1"/>
</dbReference>
<dbReference type="Pfam" id="PF05138">
    <property type="entry name" value="PaaA_PaaC"/>
    <property type="match status" value="1"/>
</dbReference>
<organism evidence="1 2">
    <name type="scientific">Natrinema soli</name>
    <dbReference type="NCBI Taxonomy" id="1930624"/>
    <lineage>
        <taxon>Archaea</taxon>
        <taxon>Methanobacteriati</taxon>
        <taxon>Methanobacteriota</taxon>
        <taxon>Stenosarchaea group</taxon>
        <taxon>Halobacteria</taxon>
        <taxon>Halobacteriales</taxon>
        <taxon>Natrialbaceae</taxon>
        <taxon>Natrinema</taxon>
    </lineage>
</organism>
<dbReference type="Proteomes" id="UP001596383">
    <property type="component" value="Unassembled WGS sequence"/>
</dbReference>
<dbReference type="InterPro" id="IPR012347">
    <property type="entry name" value="Ferritin-like"/>
</dbReference>
<name>A0ABD5STJ3_9EURY</name>
<protein>
    <submittedName>
        <fullName evidence="1">Phenylacetic acid catabolic protein</fullName>
    </submittedName>
</protein>
<reference evidence="1 2" key="1">
    <citation type="journal article" date="2019" name="Int. J. Syst. Evol. Microbiol.">
        <title>The Global Catalogue of Microorganisms (GCM) 10K type strain sequencing project: providing services to taxonomists for standard genome sequencing and annotation.</title>
        <authorList>
            <consortium name="The Broad Institute Genomics Platform"/>
            <consortium name="The Broad Institute Genome Sequencing Center for Infectious Disease"/>
            <person name="Wu L."/>
            <person name="Ma J."/>
        </authorList>
    </citation>
    <scope>NUCLEOTIDE SEQUENCE [LARGE SCALE GENOMIC DNA]</scope>
    <source>
        <strain evidence="1 2">LMG 29247</strain>
    </source>
</reference>